<evidence type="ECO:0000313" key="2">
    <source>
        <dbReference type="Proteomes" id="UP001054837"/>
    </source>
</evidence>
<proteinExistence type="predicted"/>
<organism evidence="1 2">
    <name type="scientific">Caerostris darwini</name>
    <dbReference type="NCBI Taxonomy" id="1538125"/>
    <lineage>
        <taxon>Eukaryota</taxon>
        <taxon>Metazoa</taxon>
        <taxon>Ecdysozoa</taxon>
        <taxon>Arthropoda</taxon>
        <taxon>Chelicerata</taxon>
        <taxon>Arachnida</taxon>
        <taxon>Araneae</taxon>
        <taxon>Araneomorphae</taxon>
        <taxon>Entelegynae</taxon>
        <taxon>Araneoidea</taxon>
        <taxon>Araneidae</taxon>
        <taxon>Caerostris</taxon>
    </lineage>
</organism>
<evidence type="ECO:0000313" key="1">
    <source>
        <dbReference type="EMBL" id="GIY76360.1"/>
    </source>
</evidence>
<accession>A0AAV4W0T3</accession>
<keyword evidence="2" id="KW-1185">Reference proteome</keyword>
<dbReference type="Proteomes" id="UP001054837">
    <property type="component" value="Unassembled WGS sequence"/>
</dbReference>
<sequence>MLRVSTGSCANRDQSAKGILSEWKPKNRPPIQSSAIVCYSSPQPLSACAIEIGSVSTTIEMHSADAVLNLPCCSVWRLQGLI</sequence>
<comment type="caution">
    <text evidence="1">The sequence shown here is derived from an EMBL/GenBank/DDBJ whole genome shotgun (WGS) entry which is preliminary data.</text>
</comment>
<name>A0AAV4W0T3_9ARAC</name>
<dbReference type="EMBL" id="BPLQ01014003">
    <property type="protein sequence ID" value="GIY76360.1"/>
    <property type="molecule type" value="Genomic_DNA"/>
</dbReference>
<protein>
    <submittedName>
        <fullName evidence="1">Uncharacterized protein</fullName>
    </submittedName>
</protein>
<dbReference type="AlphaFoldDB" id="A0AAV4W0T3"/>
<reference evidence="1 2" key="1">
    <citation type="submission" date="2021-06" db="EMBL/GenBank/DDBJ databases">
        <title>Caerostris darwini draft genome.</title>
        <authorList>
            <person name="Kono N."/>
            <person name="Arakawa K."/>
        </authorList>
    </citation>
    <scope>NUCLEOTIDE SEQUENCE [LARGE SCALE GENOMIC DNA]</scope>
</reference>
<gene>
    <name evidence="1" type="ORF">CDAR_286261</name>
</gene>